<feature type="compositionally biased region" description="Polar residues" evidence="1">
    <location>
        <begin position="466"/>
        <end position="477"/>
    </location>
</feature>
<feature type="compositionally biased region" description="Polar residues" evidence="1">
    <location>
        <begin position="246"/>
        <end position="259"/>
    </location>
</feature>
<feature type="compositionally biased region" description="Polar residues" evidence="1">
    <location>
        <begin position="539"/>
        <end position="563"/>
    </location>
</feature>
<name>A0A0G4F8Y7_9ALVE</name>
<evidence type="ECO:0000256" key="1">
    <source>
        <dbReference type="SAM" id="MobiDB-lite"/>
    </source>
</evidence>
<feature type="region of interest" description="Disordered" evidence="1">
    <location>
        <begin position="179"/>
        <end position="279"/>
    </location>
</feature>
<feature type="compositionally biased region" description="Low complexity" evidence="1">
    <location>
        <begin position="182"/>
        <end position="194"/>
    </location>
</feature>
<feature type="compositionally biased region" description="Basic residues" evidence="1">
    <location>
        <begin position="503"/>
        <end position="512"/>
    </location>
</feature>
<dbReference type="VEuPathDB" id="CryptoDB:Cvel_15827"/>
<proteinExistence type="predicted"/>
<sequence length="583" mass="62839">MLTIEEIAKRWEREGRGRRESQDLPPELRDVPESMACNTSSQPPQPPVVTVEDLKRNAGGAAHLRRMGSAPSTYQEALSAPASPRSRVPTSALPPCGRKGNEISAHMCGARAKETEPHEPGRPPSSSRPPPVRRWNSTGMGGWQDKKREATPANGTDAPNASVNAARARFWRQVSELSEGLVAPSQPVSVPASPRNSDGQEMKPVQEQQQTKGKGEREIDSVHLPPRTSDSGPVVRTRPSVRRWNSDQVCSSSADNSYQATPPKLPAATPAAPQGENVRSLRERFWRQVSELSEGRVAHPAAVSSDAPVGVLPNAAGVVPFSPISGSSAEAPTTDQMMRRWNSMGESPHRELPPELQSVPESMNINRNPTPPPAPVITVEGLSKAWTQNQQNTGGAKKPVVSLSRPSSNPRRRVYRQTSAPLQAGTDPKEQPNPLPSQSGQITKEPNEEDVPKPSNIQAPEESGSPAGQTHQTSAALQNFPGPGAPPHPRPPNQCGAAAPRRPSPHHLTRRPSSHERPPPPPTSSLQSRRPPSRPISRQGTSEDPGQANQTTMLGGSQTQQTEWKLPPLPSRCSSPAHSRRCS</sequence>
<protein>
    <submittedName>
        <fullName evidence="2">Uncharacterized protein</fullName>
    </submittedName>
</protein>
<accession>A0A0G4F8Y7</accession>
<reference evidence="2" key="1">
    <citation type="submission" date="2014-11" db="EMBL/GenBank/DDBJ databases">
        <authorList>
            <person name="Otto D Thomas"/>
            <person name="Naeem Raeece"/>
        </authorList>
    </citation>
    <scope>NUCLEOTIDE SEQUENCE</scope>
</reference>
<feature type="compositionally biased region" description="Pro residues" evidence="1">
    <location>
        <begin position="122"/>
        <end position="132"/>
    </location>
</feature>
<feature type="compositionally biased region" description="Polar residues" evidence="1">
    <location>
        <begin position="359"/>
        <end position="368"/>
    </location>
</feature>
<gene>
    <name evidence="2" type="ORF">Cvel_15827</name>
</gene>
<feature type="compositionally biased region" description="Polar residues" evidence="1">
    <location>
        <begin position="153"/>
        <end position="163"/>
    </location>
</feature>
<feature type="compositionally biased region" description="Low complexity" evidence="1">
    <location>
        <begin position="524"/>
        <end position="538"/>
    </location>
</feature>
<feature type="compositionally biased region" description="Polar residues" evidence="1">
    <location>
        <begin position="385"/>
        <end position="394"/>
    </location>
</feature>
<feature type="compositionally biased region" description="Low complexity" evidence="1">
    <location>
        <begin position="399"/>
        <end position="409"/>
    </location>
</feature>
<organism evidence="2">
    <name type="scientific">Chromera velia CCMP2878</name>
    <dbReference type="NCBI Taxonomy" id="1169474"/>
    <lineage>
        <taxon>Eukaryota</taxon>
        <taxon>Sar</taxon>
        <taxon>Alveolata</taxon>
        <taxon>Colpodellida</taxon>
        <taxon>Chromeraceae</taxon>
        <taxon>Chromera</taxon>
    </lineage>
</organism>
<feature type="compositionally biased region" description="Low complexity" evidence="1">
    <location>
        <begin position="260"/>
        <end position="273"/>
    </location>
</feature>
<dbReference type="AlphaFoldDB" id="A0A0G4F8Y7"/>
<evidence type="ECO:0000313" key="2">
    <source>
        <dbReference type="EMBL" id="CEM09164.1"/>
    </source>
</evidence>
<feature type="compositionally biased region" description="Basic and acidic residues" evidence="1">
    <location>
        <begin position="12"/>
        <end position="32"/>
    </location>
</feature>
<feature type="compositionally biased region" description="Pro residues" evidence="1">
    <location>
        <begin position="483"/>
        <end position="492"/>
    </location>
</feature>
<feature type="compositionally biased region" description="Basic and acidic residues" evidence="1">
    <location>
        <begin position="111"/>
        <end position="121"/>
    </location>
</feature>
<feature type="region of interest" description="Disordered" evidence="1">
    <location>
        <begin position="344"/>
        <end position="583"/>
    </location>
</feature>
<dbReference type="EMBL" id="CDMZ01000208">
    <property type="protein sequence ID" value="CEM09164.1"/>
    <property type="molecule type" value="Genomic_DNA"/>
</dbReference>
<feature type="region of interest" description="Disordered" evidence="1">
    <location>
        <begin position="12"/>
        <end position="164"/>
    </location>
</feature>